<evidence type="ECO:0000256" key="10">
    <source>
        <dbReference type="ARBA" id="ARBA00036307"/>
    </source>
</evidence>
<evidence type="ECO:0000256" key="5">
    <source>
        <dbReference type="ARBA" id="ARBA00022833"/>
    </source>
</evidence>
<feature type="transmembrane region" description="Helical" evidence="15">
    <location>
        <begin position="188"/>
        <end position="208"/>
    </location>
</feature>
<evidence type="ECO:0000256" key="15">
    <source>
        <dbReference type="SAM" id="Phobius"/>
    </source>
</evidence>
<dbReference type="PANTHER" id="PTHR11040:SF221">
    <property type="entry name" value="ZINC TRANSPORTER ZIP3"/>
    <property type="match status" value="1"/>
</dbReference>
<feature type="transmembrane region" description="Helical" evidence="15">
    <location>
        <begin position="163"/>
        <end position="182"/>
    </location>
</feature>
<keyword evidence="9 15" id="KW-0472">Membrane</keyword>
<comment type="catalytic activity">
    <reaction evidence="10">
        <text>Zn(2+)(in) = Zn(2+)(out)</text>
        <dbReference type="Rhea" id="RHEA:29351"/>
        <dbReference type="ChEBI" id="CHEBI:29105"/>
    </reaction>
    <physiologicalReaction direction="left-to-right" evidence="10">
        <dbReference type="Rhea" id="RHEA:29352"/>
    </physiologicalReaction>
</comment>
<keyword evidence="7 15" id="KW-1133">Transmembrane helix</keyword>
<evidence type="ECO:0000256" key="12">
    <source>
        <dbReference type="ARBA" id="ARBA00041702"/>
    </source>
</evidence>
<dbReference type="eggNOG" id="KOG1558">
    <property type="taxonomic scope" value="Eukaryota"/>
</dbReference>
<accession>C3YAW1</accession>
<evidence type="ECO:0000256" key="13">
    <source>
        <dbReference type="ARBA" id="ARBA00042778"/>
    </source>
</evidence>
<dbReference type="GO" id="GO:0046873">
    <property type="term" value="F:metal ion transmembrane transporter activity"/>
    <property type="evidence" value="ECO:0007669"/>
    <property type="project" value="InterPro"/>
</dbReference>
<evidence type="ECO:0000256" key="14">
    <source>
        <dbReference type="SAM" id="MobiDB-lite"/>
    </source>
</evidence>
<keyword evidence="2" id="KW-0813">Transport</keyword>
<dbReference type="AlphaFoldDB" id="C3YAW1"/>
<evidence type="ECO:0000256" key="4">
    <source>
        <dbReference type="ARBA" id="ARBA00022692"/>
    </source>
</evidence>
<reference evidence="16" key="1">
    <citation type="journal article" date="2008" name="Nature">
        <title>The amphioxus genome and the evolution of the chordate karyotype.</title>
        <authorList>
            <consortium name="US DOE Joint Genome Institute (JGI-PGF)"/>
            <person name="Putnam N.H."/>
            <person name="Butts T."/>
            <person name="Ferrier D.E.K."/>
            <person name="Furlong R.F."/>
            <person name="Hellsten U."/>
            <person name="Kawashima T."/>
            <person name="Robinson-Rechavi M."/>
            <person name="Shoguchi E."/>
            <person name="Terry A."/>
            <person name="Yu J.-K."/>
            <person name="Benito-Gutierrez E.L."/>
            <person name="Dubchak I."/>
            <person name="Garcia-Fernandez J."/>
            <person name="Gibson-Brown J.J."/>
            <person name="Grigoriev I.V."/>
            <person name="Horton A.C."/>
            <person name="de Jong P.J."/>
            <person name="Jurka J."/>
            <person name="Kapitonov V.V."/>
            <person name="Kohara Y."/>
            <person name="Kuroki Y."/>
            <person name="Lindquist E."/>
            <person name="Lucas S."/>
            <person name="Osoegawa K."/>
            <person name="Pennacchio L.A."/>
            <person name="Salamov A.A."/>
            <person name="Satou Y."/>
            <person name="Sauka-Spengler T."/>
            <person name="Schmutz J."/>
            <person name="Shin-I T."/>
            <person name="Toyoda A."/>
            <person name="Bronner-Fraser M."/>
            <person name="Fujiyama A."/>
            <person name="Holland L.Z."/>
            <person name="Holland P.W.H."/>
            <person name="Satoh N."/>
            <person name="Rokhsar D.S."/>
        </authorList>
    </citation>
    <scope>NUCLEOTIDE SEQUENCE [LARGE SCALE GENOMIC DNA]</scope>
    <source>
        <strain evidence="16">S238N-H82</strain>
        <tissue evidence="16">Testes</tissue>
    </source>
</reference>
<protein>
    <recommendedName>
        <fullName evidence="11">Zinc transporter ZIP3</fullName>
    </recommendedName>
    <alternativeName>
        <fullName evidence="13">Solute carrier family 39 member 3</fullName>
    </alternativeName>
    <alternativeName>
        <fullName evidence="12">Zrt- and Irt-like protein 3</fullName>
    </alternativeName>
</protein>
<organism>
    <name type="scientific">Branchiostoma floridae</name>
    <name type="common">Florida lancelet</name>
    <name type="synonym">Amphioxus</name>
    <dbReference type="NCBI Taxonomy" id="7739"/>
    <lineage>
        <taxon>Eukaryota</taxon>
        <taxon>Metazoa</taxon>
        <taxon>Chordata</taxon>
        <taxon>Cephalochordata</taxon>
        <taxon>Leptocardii</taxon>
        <taxon>Amphioxiformes</taxon>
        <taxon>Branchiostomatidae</taxon>
        <taxon>Branchiostoma</taxon>
    </lineage>
</organism>
<evidence type="ECO:0000256" key="6">
    <source>
        <dbReference type="ARBA" id="ARBA00022906"/>
    </source>
</evidence>
<gene>
    <name evidence="16" type="ORF">BRAFLDRAFT_247421</name>
</gene>
<dbReference type="GO" id="GO:0016324">
    <property type="term" value="C:apical plasma membrane"/>
    <property type="evidence" value="ECO:0007669"/>
    <property type="project" value="UniProtKB-SubCell"/>
</dbReference>
<evidence type="ECO:0000313" key="16">
    <source>
        <dbReference type="EMBL" id="EEN62562.1"/>
    </source>
</evidence>
<evidence type="ECO:0000256" key="3">
    <source>
        <dbReference type="ARBA" id="ARBA00022475"/>
    </source>
</evidence>
<keyword evidence="4 15" id="KW-0812">Transmembrane</keyword>
<comment type="subcellular location">
    <subcellularLocation>
        <location evidence="1">Apical cell membrane</location>
        <topology evidence="1">Multi-pass membrane protein</topology>
    </subcellularLocation>
</comment>
<dbReference type="InterPro" id="IPR003689">
    <property type="entry name" value="ZIP"/>
</dbReference>
<keyword evidence="3" id="KW-1003">Cell membrane</keyword>
<evidence type="ECO:0000256" key="9">
    <source>
        <dbReference type="ARBA" id="ARBA00023136"/>
    </source>
</evidence>
<keyword evidence="6" id="KW-0864">Zinc transport</keyword>
<dbReference type="InParanoid" id="C3YAW1"/>
<sequence length="302" mass="31993">MDLITVQVLTLLGLLVSCLAFSVVPLVLAWKASRPSAVSNRLSRFRFLGKVNSFVGGVLFATVFLHLVPEMREDLEASMRAHGFVTDYPMAELVTCVGFFIVQVVETLTSLCSPRASEPIQMDNRTTENPSAQGTGSSDTYNRLVDSSDNAPSPGGRNVLHTLVLLIALSVHATLEGIALGVQTVQSSLLWLFFVVVVHKSILALSLGMNVATGNLSLPYKVVTCVVFSFSGPVGQGIGLMVTDADGGGLVTSILQGLAAGTLLHVTFMEVLSKELKKSDKLGILCAIIGFALLAGLTAMPE</sequence>
<proteinExistence type="predicted"/>
<dbReference type="EMBL" id="GG666495">
    <property type="protein sequence ID" value="EEN62562.1"/>
    <property type="molecule type" value="Genomic_DNA"/>
</dbReference>
<feature type="transmembrane region" description="Helical" evidence="15">
    <location>
        <begin position="51"/>
        <end position="68"/>
    </location>
</feature>
<evidence type="ECO:0000256" key="11">
    <source>
        <dbReference type="ARBA" id="ARBA00039395"/>
    </source>
</evidence>
<keyword evidence="5" id="KW-0862">Zinc</keyword>
<evidence type="ECO:0000256" key="7">
    <source>
        <dbReference type="ARBA" id="ARBA00022989"/>
    </source>
</evidence>
<dbReference type="GO" id="GO:0006829">
    <property type="term" value="P:zinc ion transport"/>
    <property type="evidence" value="ECO:0007669"/>
    <property type="project" value="UniProtKB-KW"/>
</dbReference>
<dbReference type="PANTHER" id="PTHR11040">
    <property type="entry name" value="ZINC/IRON TRANSPORTER"/>
    <property type="match status" value="1"/>
</dbReference>
<feature type="transmembrane region" description="Helical" evidence="15">
    <location>
        <begin position="282"/>
        <end position="300"/>
    </location>
</feature>
<feature type="compositionally biased region" description="Polar residues" evidence="14">
    <location>
        <begin position="123"/>
        <end position="151"/>
    </location>
</feature>
<dbReference type="Pfam" id="PF02535">
    <property type="entry name" value="Zip"/>
    <property type="match status" value="1"/>
</dbReference>
<evidence type="ECO:0000256" key="8">
    <source>
        <dbReference type="ARBA" id="ARBA00023065"/>
    </source>
</evidence>
<name>C3YAW1_BRAFL</name>
<feature type="transmembrane region" description="Helical" evidence="15">
    <location>
        <begin position="6"/>
        <end position="30"/>
    </location>
</feature>
<keyword evidence="8" id="KW-0406">Ion transport</keyword>
<evidence type="ECO:0000256" key="2">
    <source>
        <dbReference type="ARBA" id="ARBA00022448"/>
    </source>
</evidence>
<feature type="region of interest" description="Disordered" evidence="14">
    <location>
        <begin position="119"/>
        <end position="153"/>
    </location>
</feature>
<feature type="transmembrane region" description="Helical" evidence="15">
    <location>
        <begin position="248"/>
        <end position="270"/>
    </location>
</feature>
<evidence type="ECO:0000256" key="1">
    <source>
        <dbReference type="ARBA" id="ARBA00004424"/>
    </source>
</evidence>